<proteinExistence type="predicted"/>
<dbReference type="Proteomes" id="UP000320722">
    <property type="component" value="Chromosome"/>
</dbReference>
<dbReference type="SUPFAM" id="SSF56349">
    <property type="entry name" value="DNA breaking-rejoining enzymes"/>
    <property type="match status" value="1"/>
</dbReference>
<dbReference type="GO" id="GO:0006310">
    <property type="term" value="P:DNA recombination"/>
    <property type="evidence" value="ECO:0007669"/>
    <property type="project" value="UniProtKB-KW"/>
</dbReference>
<dbReference type="GO" id="GO:0015074">
    <property type="term" value="P:DNA integration"/>
    <property type="evidence" value="ECO:0007669"/>
    <property type="project" value="InterPro"/>
</dbReference>
<dbReference type="GO" id="GO:0003677">
    <property type="term" value="F:DNA binding"/>
    <property type="evidence" value="ECO:0007669"/>
    <property type="project" value="UniProtKB-KW"/>
</dbReference>
<name>A0A517WKZ6_9PLAN</name>
<gene>
    <name evidence="3" type="ORF">V6x_56650</name>
</gene>
<accession>A0A517WKZ6</accession>
<organism evidence="3 4">
    <name type="scientific">Gimesia chilikensis</name>
    <dbReference type="NCBI Taxonomy" id="2605989"/>
    <lineage>
        <taxon>Bacteria</taxon>
        <taxon>Pseudomonadati</taxon>
        <taxon>Planctomycetota</taxon>
        <taxon>Planctomycetia</taxon>
        <taxon>Planctomycetales</taxon>
        <taxon>Planctomycetaceae</taxon>
        <taxon>Gimesia</taxon>
    </lineage>
</organism>
<evidence type="ECO:0000313" key="3">
    <source>
        <dbReference type="EMBL" id="QDU05921.1"/>
    </source>
</evidence>
<evidence type="ECO:0008006" key="5">
    <source>
        <dbReference type="Google" id="ProtNLM"/>
    </source>
</evidence>
<reference evidence="3 4" key="1">
    <citation type="submission" date="2019-02" db="EMBL/GenBank/DDBJ databases">
        <title>Deep-cultivation of Planctomycetes and their phenomic and genomic characterization uncovers novel biology.</title>
        <authorList>
            <person name="Wiegand S."/>
            <person name="Jogler M."/>
            <person name="Boedeker C."/>
            <person name="Pinto D."/>
            <person name="Vollmers J."/>
            <person name="Rivas-Marin E."/>
            <person name="Kohn T."/>
            <person name="Peeters S.H."/>
            <person name="Heuer A."/>
            <person name="Rast P."/>
            <person name="Oberbeckmann S."/>
            <person name="Bunk B."/>
            <person name="Jeske O."/>
            <person name="Meyerdierks A."/>
            <person name="Storesund J.E."/>
            <person name="Kallscheuer N."/>
            <person name="Luecker S."/>
            <person name="Lage O.M."/>
            <person name="Pohl T."/>
            <person name="Merkel B.J."/>
            <person name="Hornburger P."/>
            <person name="Mueller R.-W."/>
            <person name="Bruemmer F."/>
            <person name="Labrenz M."/>
            <person name="Spormann A.M."/>
            <person name="Op den Camp H."/>
            <person name="Overmann J."/>
            <person name="Amann R."/>
            <person name="Jetten M.S.M."/>
            <person name="Mascher T."/>
            <person name="Medema M.H."/>
            <person name="Devos D.P."/>
            <person name="Kaster A.-K."/>
            <person name="Ovreas L."/>
            <person name="Rohde M."/>
            <person name="Galperin M.Y."/>
            <person name="Jogler C."/>
        </authorList>
    </citation>
    <scope>NUCLEOTIDE SEQUENCE [LARGE SCALE GENOMIC DNA]</scope>
    <source>
        <strain evidence="3 4">V6</strain>
    </source>
</reference>
<dbReference type="Gene3D" id="1.10.150.130">
    <property type="match status" value="1"/>
</dbReference>
<protein>
    <recommendedName>
        <fullName evidence="5">Core-binding (CB) domain-containing protein</fullName>
    </recommendedName>
</protein>
<keyword evidence="1" id="KW-0238">DNA-binding</keyword>
<evidence type="ECO:0000256" key="1">
    <source>
        <dbReference type="ARBA" id="ARBA00023125"/>
    </source>
</evidence>
<sequence length="466" mass="54127">MAREAIKLGKPEILPSGKVRWQKSFKGHSWKSSAYDSDSRRNRADAWSDFVIKRDEIKSQLEAKQKADDESHPLRKKLTEYLQDEIELAEISDNQKQSEWASDVLRIVRNANEQGLYEAAELLIPYEQTPEFKAAQNTVKSVIKNRKKNRTEFQTSELIKKWMVFRISDVKAGDITAGAMNNQRMQLERFEVFCPNILHATGMKVAEFRAYLQSSELAKTTQRDTLTTVKAFLEWCGDIAQVIEPIPNLRKRGTGIKVPTKKIITIWHDDDIKDLFKHATGRHRLYYLLMLNTGAYESDIGTWTKIAIGDDGKKYHTFDKNSKTITFKRHKEKDEQDVPTVSYRLWDETYSLLMEHESSHNELLLTTTVNTPLWVDELRNGKRSAKRMIGKQYREQRTKLLKANWGTLDDLRKTSVSKLDEHGEYARYSQFFAGHSPKGTTDRFYRKPSQKQFDNAVAWLGKQFGF</sequence>
<evidence type="ECO:0000256" key="2">
    <source>
        <dbReference type="ARBA" id="ARBA00023172"/>
    </source>
</evidence>
<dbReference type="Gene3D" id="1.10.443.10">
    <property type="entry name" value="Intergrase catalytic core"/>
    <property type="match status" value="1"/>
</dbReference>
<dbReference type="EMBL" id="CP036347">
    <property type="protein sequence ID" value="QDU05921.1"/>
    <property type="molecule type" value="Genomic_DNA"/>
</dbReference>
<dbReference type="InterPro" id="IPR010998">
    <property type="entry name" value="Integrase_recombinase_N"/>
</dbReference>
<dbReference type="InterPro" id="IPR013762">
    <property type="entry name" value="Integrase-like_cat_sf"/>
</dbReference>
<keyword evidence="2" id="KW-0233">DNA recombination</keyword>
<dbReference type="AlphaFoldDB" id="A0A517WKZ6"/>
<evidence type="ECO:0000313" key="4">
    <source>
        <dbReference type="Proteomes" id="UP000320722"/>
    </source>
</evidence>
<dbReference type="RefSeq" id="WP_145044537.1">
    <property type="nucleotide sequence ID" value="NZ_CP036347.1"/>
</dbReference>
<dbReference type="InterPro" id="IPR011010">
    <property type="entry name" value="DNA_brk_join_enz"/>
</dbReference>